<dbReference type="AlphaFoldDB" id="A0A8W8M8U4"/>
<dbReference type="InterPro" id="IPR051561">
    <property type="entry name" value="FRAS1_ECM"/>
</dbReference>
<evidence type="ECO:0000313" key="8">
    <source>
        <dbReference type="EnsemblMetazoa" id="G3110.1:cds"/>
    </source>
</evidence>
<feature type="repeat" description="CSPG" evidence="5">
    <location>
        <begin position="256"/>
        <end position="352"/>
    </location>
</feature>
<dbReference type="GO" id="GO:0009653">
    <property type="term" value="P:anatomical structure morphogenesis"/>
    <property type="evidence" value="ECO:0007669"/>
    <property type="project" value="TreeGrafter"/>
</dbReference>
<keyword evidence="3" id="KW-0677">Repeat</keyword>
<organism evidence="8 9">
    <name type="scientific">Magallana gigas</name>
    <name type="common">Pacific oyster</name>
    <name type="synonym">Crassostrea gigas</name>
    <dbReference type="NCBI Taxonomy" id="29159"/>
    <lineage>
        <taxon>Eukaryota</taxon>
        <taxon>Metazoa</taxon>
        <taxon>Spiralia</taxon>
        <taxon>Lophotrochozoa</taxon>
        <taxon>Mollusca</taxon>
        <taxon>Bivalvia</taxon>
        <taxon>Autobranchia</taxon>
        <taxon>Pteriomorphia</taxon>
        <taxon>Ostreida</taxon>
        <taxon>Ostreoidea</taxon>
        <taxon>Ostreidae</taxon>
        <taxon>Magallana</taxon>
    </lineage>
</organism>
<dbReference type="Proteomes" id="UP000005408">
    <property type="component" value="Unassembled WGS sequence"/>
</dbReference>
<keyword evidence="1" id="KW-0479">Metal-binding</keyword>
<dbReference type="PROSITE" id="PS51854">
    <property type="entry name" value="CSPG"/>
    <property type="match status" value="2"/>
</dbReference>
<keyword evidence="4" id="KW-0325">Glycoprotein</keyword>
<dbReference type="InterPro" id="IPR039005">
    <property type="entry name" value="CSPG_rpt"/>
</dbReference>
<dbReference type="InterPro" id="IPR045658">
    <property type="entry name" value="FRAS1-rel_N"/>
</dbReference>
<evidence type="ECO:0000256" key="3">
    <source>
        <dbReference type="ARBA" id="ARBA00022737"/>
    </source>
</evidence>
<evidence type="ECO:0000313" key="9">
    <source>
        <dbReference type="Proteomes" id="UP000005408"/>
    </source>
</evidence>
<evidence type="ECO:0000256" key="4">
    <source>
        <dbReference type="ARBA" id="ARBA00023180"/>
    </source>
</evidence>
<dbReference type="GO" id="GO:0046872">
    <property type="term" value="F:metal ion binding"/>
    <property type="evidence" value="ECO:0007669"/>
    <property type="project" value="UniProtKB-KW"/>
</dbReference>
<reference evidence="8" key="1">
    <citation type="submission" date="2022-08" db="UniProtKB">
        <authorList>
            <consortium name="EnsemblMetazoa"/>
        </authorList>
    </citation>
    <scope>IDENTIFICATION</scope>
    <source>
        <strain evidence="8">05x7-T-G4-1.051#20</strain>
    </source>
</reference>
<name>A0A8W8M8U4_MAGGI</name>
<evidence type="ECO:0000256" key="1">
    <source>
        <dbReference type="ARBA" id="ARBA00022723"/>
    </source>
</evidence>
<dbReference type="PANTHER" id="PTHR45739:SF11">
    <property type="entry name" value="FRAS1-RELATED EXTRACELLULAR MATRIX PROTEIN 1-LIKE ISOFORM X1"/>
    <property type="match status" value="1"/>
</dbReference>
<dbReference type="Pfam" id="PF16184">
    <property type="entry name" value="Cadherin_3"/>
    <property type="match status" value="2"/>
</dbReference>
<accession>A0A8W8M8U4</accession>
<evidence type="ECO:0000259" key="7">
    <source>
        <dbReference type="Pfam" id="PF19309"/>
    </source>
</evidence>
<dbReference type="Pfam" id="PF19309">
    <property type="entry name" value="Frem_N"/>
    <property type="match status" value="1"/>
</dbReference>
<feature type="chain" id="PRO_5036452429" description="FRAS1-related extracellular matrix protein N-terminal domain-containing protein" evidence="6">
    <location>
        <begin position="18"/>
        <end position="506"/>
    </location>
</feature>
<feature type="domain" description="FRAS1-related extracellular matrix protein N-terminal" evidence="7">
    <location>
        <begin position="19"/>
        <end position="226"/>
    </location>
</feature>
<evidence type="ECO:0000256" key="6">
    <source>
        <dbReference type="SAM" id="SignalP"/>
    </source>
</evidence>
<dbReference type="PANTHER" id="PTHR45739">
    <property type="entry name" value="MATRIX PROTEIN, PUTATIVE-RELATED"/>
    <property type="match status" value="1"/>
</dbReference>
<keyword evidence="9" id="KW-1185">Reference proteome</keyword>
<dbReference type="EnsemblMetazoa" id="G3110.1">
    <property type="protein sequence ID" value="G3110.1:cds"/>
    <property type="gene ID" value="G3110"/>
</dbReference>
<evidence type="ECO:0000256" key="5">
    <source>
        <dbReference type="PROSITE-ProRule" id="PRU01201"/>
    </source>
</evidence>
<keyword evidence="2 6" id="KW-0732">Signal</keyword>
<feature type="repeat" description="CSPG" evidence="5">
    <location>
        <begin position="377"/>
        <end position="464"/>
    </location>
</feature>
<proteinExistence type="predicted"/>
<sequence length="506" mass="56842">MDFEVWILLCLIVTSAGQILVSKKEISVDIGRSVFLRKDDLVFVDTTKKSECRVEVVQNDPITQRVGRLEPTIFDCSFHPNSIQYIHGGSPLLDKDKVKLRVYRFSDSSTVSQTFHLNVQIANTSHEIVITRGLRPVVVPEFNGLSNPIDSSVIRFYFSGKSNVTCTVSFSSQRSTWPIAGHIVEGEGKTSVDTMQKSCTDFVYSKLYYQHVQSPNPDVDYLPLTVELHDPDISDDVMIERFYLPIHIKGALPNSPPRSSFMSIYMMDVNQFILSTLLPGVISAEDYETNSKDLVYNITNLPNTNGGYFVHLDDHTLPIDSFIQDDLDHHRIAYQPPSTSQSERRVFEAKFTVFDSHFASSLPIVLHIAVRPSATNAPRVAINKGLVLLEGQSRQITIDELSILDPDNANSVSLYVLGGLKYGQLLKNKRSTIAMTLEDLRRGLISYQHDDSDSTNDHVQFRISDGQHTIMINFPIIIIPKDDSAPYLVNNIGLETNEGETKRIST</sequence>
<protein>
    <recommendedName>
        <fullName evidence="7">FRAS1-related extracellular matrix protein N-terminal domain-containing protein</fullName>
    </recommendedName>
</protein>
<evidence type="ECO:0000256" key="2">
    <source>
        <dbReference type="ARBA" id="ARBA00022729"/>
    </source>
</evidence>
<feature type="signal peptide" evidence="6">
    <location>
        <begin position="1"/>
        <end position="17"/>
    </location>
</feature>